<proteinExistence type="predicted"/>
<name>A0A497YI62_9BACL</name>
<dbReference type="Proteomes" id="UP000280791">
    <property type="component" value="Unassembled WGS sequence"/>
</dbReference>
<reference evidence="2 3" key="1">
    <citation type="submission" date="2018-10" db="EMBL/GenBank/DDBJ databases">
        <title>Genomic Encyclopedia of Type Strains, Phase IV (KMG-IV): sequencing the most valuable type-strain genomes for metagenomic binning, comparative biology and taxonomic classification.</title>
        <authorList>
            <person name="Goeker M."/>
        </authorList>
    </citation>
    <scope>NUCLEOTIDE SEQUENCE [LARGE SCALE GENOMIC DNA]</scope>
    <source>
        <strain evidence="2 3">DSM 20549</strain>
    </source>
</reference>
<comment type="caution">
    <text evidence="2">The sequence shown here is derived from an EMBL/GenBank/DDBJ whole genome shotgun (WGS) entry which is preliminary data.</text>
</comment>
<keyword evidence="1" id="KW-0812">Transmembrane</keyword>
<accession>A0A497YI62</accession>
<keyword evidence="1" id="KW-1133">Transmembrane helix</keyword>
<evidence type="ECO:0000256" key="1">
    <source>
        <dbReference type="SAM" id="Phobius"/>
    </source>
</evidence>
<protein>
    <submittedName>
        <fullName evidence="2">Uncharacterized protein</fullName>
    </submittedName>
</protein>
<feature type="transmembrane region" description="Helical" evidence="1">
    <location>
        <begin position="62"/>
        <end position="83"/>
    </location>
</feature>
<organism evidence="2 3">
    <name type="scientific">Planococcus citreus</name>
    <dbReference type="NCBI Taxonomy" id="1373"/>
    <lineage>
        <taxon>Bacteria</taxon>
        <taxon>Bacillati</taxon>
        <taxon>Bacillota</taxon>
        <taxon>Bacilli</taxon>
        <taxon>Bacillales</taxon>
        <taxon>Caryophanaceae</taxon>
        <taxon>Planococcus</taxon>
    </lineage>
</organism>
<dbReference type="EMBL" id="RCCP01000001">
    <property type="protein sequence ID" value="RLJ90697.1"/>
    <property type="molecule type" value="Genomic_DNA"/>
</dbReference>
<sequence length="91" mass="10599">MFHFYVKMGFIILFNTVPKLNRLRSDLSEPLIIVQEICSGLFYCRFLSILLFRFLGASWIEVFLLSFLCFLVGILSFVENFIVPLGLKRSP</sequence>
<keyword evidence="3" id="KW-1185">Reference proteome</keyword>
<dbReference type="AlphaFoldDB" id="A0A497YI62"/>
<evidence type="ECO:0000313" key="3">
    <source>
        <dbReference type="Proteomes" id="UP000280791"/>
    </source>
</evidence>
<gene>
    <name evidence="2" type="ORF">DFR62_0845</name>
</gene>
<evidence type="ECO:0000313" key="2">
    <source>
        <dbReference type="EMBL" id="RLJ90697.1"/>
    </source>
</evidence>
<keyword evidence="1" id="KW-0472">Membrane</keyword>